<evidence type="ECO:0000313" key="2">
    <source>
        <dbReference type="EMBL" id="MDR6239977.1"/>
    </source>
</evidence>
<comment type="caution">
    <text evidence="2">The sequence shown here is derived from an EMBL/GenBank/DDBJ whole genome shotgun (WGS) entry which is preliminary data.</text>
</comment>
<name>A0AAE3XP07_9BACT</name>
<dbReference type="EMBL" id="JAVDQD010000003">
    <property type="protein sequence ID" value="MDR6239977.1"/>
    <property type="molecule type" value="Genomic_DNA"/>
</dbReference>
<keyword evidence="1" id="KW-0812">Transmembrane</keyword>
<dbReference type="Proteomes" id="UP001185092">
    <property type="component" value="Unassembled WGS sequence"/>
</dbReference>
<keyword evidence="1" id="KW-0472">Membrane</keyword>
<dbReference type="AlphaFoldDB" id="A0AAE3XP07"/>
<evidence type="ECO:0000256" key="1">
    <source>
        <dbReference type="SAM" id="Phobius"/>
    </source>
</evidence>
<keyword evidence="1" id="KW-1133">Transmembrane helix</keyword>
<protein>
    <submittedName>
        <fullName evidence="2">Uncharacterized protein</fullName>
    </submittedName>
</protein>
<proteinExistence type="predicted"/>
<organism evidence="2 3">
    <name type="scientific">Aureibacter tunicatorum</name>
    <dbReference type="NCBI Taxonomy" id="866807"/>
    <lineage>
        <taxon>Bacteria</taxon>
        <taxon>Pseudomonadati</taxon>
        <taxon>Bacteroidota</taxon>
        <taxon>Cytophagia</taxon>
        <taxon>Cytophagales</taxon>
        <taxon>Persicobacteraceae</taxon>
        <taxon>Aureibacter</taxon>
    </lineage>
</organism>
<reference evidence="2" key="1">
    <citation type="submission" date="2023-07" db="EMBL/GenBank/DDBJ databases">
        <title>Genomic Encyclopedia of Type Strains, Phase IV (KMG-IV): sequencing the most valuable type-strain genomes for metagenomic binning, comparative biology and taxonomic classification.</title>
        <authorList>
            <person name="Goeker M."/>
        </authorList>
    </citation>
    <scope>NUCLEOTIDE SEQUENCE</scope>
    <source>
        <strain evidence="2">DSM 26174</strain>
    </source>
</reference>
<keyword evidence="3" id="KW-1185">Reference proteome</keyword>
<accession>A0AAE3XP07</accession>
<feature type="transmembrane region" description="Helical" evidence="1">
    <location>
        <begin position="12"/>
        <end position="29"/>
    </location>
</feature>
<evidence type="ECO:0000313" key="3">
    <source>
        <dbReference type="Proteomes" id="UP001185092"/>
    </source>
</evidence>
<feature type="transmembrane region" description="Helical" evidence="1">
    <location>
        <begin position="45"/>
        <end position="62"/>
    </location>
</feature>
<gene>
    <name evidence="2" type="ORF">HNQ88_003025</name>
</gene>
<sequence length="77" mass="8894">MQHLAVKLFHKTYEFIGMSSMGITAYSFLKHLTGYAYEFTNSKGFMAYTALMAAIYGTLKAYEAFERRFINKGKEKE</sequence>
<dbReference type="RefSeq" id="WP_309939791.1">
    <property type="nucleotide sequence ID" value="NZ_AP025305.1"/>
</dbReference>